<gene>
    <name evidence="11" type="ORF">NEMVEDRAFT_v1g170407</name>
</gene>
<organism evidence="11 12">
    <name type="scientific">Nematostella vectensis</name>
    <name type="common">Starlet sea anemone</name>
    <dbReference type="NCBI Taxonomy" id="45351"/>
    <lineage>
        <taxon>Eukaryota</taxon>
        <taxon>Metazoa</taxon>
        <taxon>Cnidaria</taxon>
        <taxon>Anthozoa</taxon>
        <taxon>Hexacorallia</taxon>
        <taxon>Actiniaria</taxon>
        <taxon>Edwardsiidae</taxon>
        <taxon>Nematostella</taxon>
    </lineage>
</organism>
<keyword evidence="4 9" id="KW-0812">Transmembrane</keyword>
<sequence>MVDYKTINTFVAGGLSTCCAKTTTAPLERLKILFQAQNKHYKNMSVFGALKAIYKKEGLQGYYKGNGAMMVRVFPYGSIQFVSYEQYKLLFENALQNSHLSKIVAGGLAGLTACSCTYPLDIVRSRLAFQVADEHTYCGICQTVKQIFMTEGGMVALYRGFTPTSLSMIPAVGIGFYAFESFKDFFVAMKGVLTRIHPETGETVLTAPGGLLCGALAGATSQTLAYPLDVVRRRMQLAGTVADGHKYSTCINTFISVYTEDGIRRGLYRGLSINYLRVCPQVAVMFAVYEVVKQLLTKAEE</sequence>
<proteinExistence type="inferred from homology"/>
<dbReference type="OrthoDB" id="270584at2759"/>
<dbReference type="PhylomeDB" id="A7SGK5"/>
<dbReference type="InterPro" id="IPR023395">
    <property type="entry name" value="MCP_dom_sf"/>
</dbReference>
<dbReference type="InterPro" id="IPR002167">
    <property type="entry name" value="GDC-like"/>
</dbReference>
<dbReference type="Proteomes" id="UP000001593">
    <property type="component" value="Unassembled WGS sequence"/>
</dbReference>
<dbReference type="OMA" id="YKMSVPK"/>
<evidence type="ECO:0000313" key="12">
    <source>
        <dbReference type="Proteomes" id="UP000001593"/>
    </source>
</evidence>
<keyword evidence="6" id="KW-0999">Mitochondrion inner membrane</keyword>
<feature type="repeat" description="Solcar" evidence="9">
    <location>
        <begin position="4"/>
        <end position="90"/>
    </location>
</feature>
<keyword evidence="3 10" id="KW-0813">Transport</keyword>
<evidence type="ECO:0000256" key="7">
    <source>
        <dbReference type="ARBA" id="ARBA00023128"/>
    </source>
</evidence>
<dbReference type="KEGG" id="nve:5508648"/>
<dbReference type="Gene3D" id="1.50.40.10">
    <property type="entry name" value="Mitochondrial carrier domain"/>
    <property type="match status" value="1"/>
</dbReference>
<dbReference type="Pfam" id="PF00153">
    <property type="entry name" value="Mito_carr"/>
    <property type="match status" value="3"/>
</dbReference>
<dbReference type="HOGENOM" id="CLU_015166_10_1_1"/>
<protein>
    <submittedName>
        <fullName evidence="11">Uncharacterized protein</fullName>
    </submittedName>
</protein>
<evidence type="ECO:0000256" key="4">
    <source>
        <dbReference type="ARBA" id="ARBA00022692"/>
    </source>
</evidence>
<evidence type="ECO:0000256" key="8">
    <source>
        <dbReference type="ARBA" id="ARBA00023136"/>
    </source>
</evidence>
<dbReference type="InterPro" id="IPR002067">
    <property type="entry name" value="MCP"/>
</dbReference>
<evidence type="ECO:0000256" key="10">
    <source>
        <dbReference type="RuleBase" id="RU000488"/>
    </source>
</evidence>
<evidence type="ECO:0000256" key="1">
    <source>
        <dbReference type="ARBA" id="ARBA00004448"/>
    </source>
</evidence>
<dbReference type="PRINTS" id="PR00928">
    <property type="entry name" value="GRAVESDC"/>
</dbReference>
<dbReference type="eggNOG" id="KOG0752">
    <property type="taxonomic scope" value="Eukaryota"/>
</dbReference>
<evidence type="ECO:0000256" key="3">
    <source>
        <dbReference type="ARBA" id="ARBA00022448"/>
    </source>
</evidence>
<keyword evidence="8 9" id="KW-0472">Membrane</keyword>
<dbReference type="PROSITE" id="PS50920">
    <property type="entry name" value="SOLCAR"/>
    <property type="match status" value="3"/>
</dbReference>
<dbReference type="AlphaFoldDB" id="A7SGK5"/>
<evidence type="ECO:0000256" key="5">
    <source>
        <dbReference type="ARBA" id="ARBA00022737"/>
    </source>
</evidence>
<comment type="subcellular location">
    <subcellularLocation>
        <location evidence="1">Mitochondrion inner membrane</location>
        <topology evidence="1">Multi-pass membrane protein</topology>
    </subcellularLocation>
</comment>
<feature type="repeat" description="Solcar" evidence="9">
    <location>
        <begin position="205"/>
        <end position="295"/>
    </location>
</feature>
<evidence type="ECO:0000256" key="9">
    <source>
        <dbReference type="PROSITE-ProRule" id="PRU00282"/>
    </source>
</evidence>
<dbReference type="InParanoid" id="A7SGK5"/>
<accession>A7SGK5</accession>
<dbReference type="PRINTS" id="PR00926">
    <property type="entry name" value="MITOCARRIER"/>
</dbReference>
<keyword evidence="7" id="KW-0496">Mitochondrion</keyword>
<dbReference type="GO" id="GO:1990559">
    <property type="term" value="P:mitochondrial coenzyme A transmembrane transport"/>
    <property type="evidence" value="ECO:0000318"/>
    <property type="project" value="GO_Central"/>
</dbReference>
<keyword evidence="12" id="KW-1185">Reference proteome</keyword>
<dbReference type="STRING" id="45351.A7SGK5"/>
<dbReference type="PANTHER" id="PTHR24089">
    <property type="entry name" value="SOLUTE CARRIER FAMILY 25"/>
    <property type="match status" value="1"/>
</dbReference>
<feature type="repeat" description="Solcar" evidence="9">
    <location>
        <begin position="97"/>
        <end position="185"/>
    </location>
</feature>
<reference evidence="11 12" key="1">
    <citation type="journal article" date="2007" name="Science">
        <title>Sea anemone genome reveals ancestral eumetazoan gene repertoire and genomic organization.</title>
        <authorList>
            <person name="Putnam N.H."/>
            <person name="Srivastava M."/>
            <person name="Hellsten U."/>
            <person name="Dirks B."/>
            <person name="Chapman J."/>
            <person name="Salamov A."/>
            <person name="Terry A."/>
            <person name="Shapiro H."/>
            <person name="Lindquist E."/>
            <person name="Kapitonov V.V."/>
            <person name="Jurka J."/>
            <person name="Genikhovich G."/>
            <person name="Grigoriev I.V."/>
            <person name="Lucas S.M."/>
            <person name="Steele R.E."/>
            <person name="Finnerty J.R."/>
            <person name="Technau U."/>
            <person name="Martindale M.Q."/>
            <person name="Rokhsar D.S."/>
        </authorList>
    </citation>
    <scope>NUCLEOTIDE SEQUENCE [LARGE SCALE GENOMIC DNA]</scope>
    <source>
        <strain evidence="12">CH2 X CH6</strain>
    </source>
</reference>
<dbReference type="GO" id="GO:0005743">
    <property type="term" value="C:mitochondrial inner membrane"/>
    <property type="evidence" value="ECO:0000318"/>
    <property type="project" value="GO_Central"/>
</dbReference>
<evidence type="ECO:0000256" key="2">
    <source>
        <dbReference type="ARBA" id="ARBA00006375"/>
    </source>
</evidence>
<dbReference type="InterPro" id="IPR018108">
    <property type="entry name" value="MCP_transmembrane"/>
</dbReference>
<dbReference type="EMBL" id="DS469653">
    <property type="protein sequence ID" value="EDO37153.1"/>
    <property type="molecule type" value="Genomic_DNA"/>
</dbReference>
<evidence type="ECO:0000256" key="6">
    <source>
        <dbReference type="ARBA" id="ARBA00022792"/>
    </source>
</evidence>
<comment type="similarity">
    <text evidence="2 10">Belongs to the mitochondrial carrier (TC 2.A.29) family.</text>
</comment>
<dbReference type="SUPFAM" id="SSF103506">
    <property type="entry name" value="Mitochondrial carrier"/>
    <property type="match status" value="1"/>
</dbReference>
<dbReference type="GO" id="GO:0015228">
    <property type="term" value="F:coenzyme A transmembrane transporter activity"/>
    <property type="evidence" value="ECO:0000318"/>
    <property type="project" value="GO_Central"/>
</dbReference>
<name>A7SGK5_NEMVE</name>
<evidence type="ECO:0000313" key="11">
    <source>
        <dbReference type="EMBL" id="EDO37153.1"/>
    </source>
</evidence>
<keyword evidence="5" id="KW-0677">Repeat</keyword>